<organism evidence="2 3">
    <name type="scientific">Branchiostoma lanceolatum</name>
    <name type="common">Common lancelet</name>
    <name type="synonym">Amphioxus lanceolatum</name>
    <dbReference type="NCBI Taxonomy" id="7740"/>
    <lineage>
        <taxon>Eukaryota</taxon>
        <taxon>Metazoa</taxon>
        <taxon>Chordata</taxon>
        <taxon>Cephalochordata</taxon>
        <taxon>Leptocardii</taxon>
        <taxon>Amphioxiformes</taxon>
        <taxon>Branchiostomatidae</taxon>
        <taxon>Branchiostoma</taxon>
    </lineage>
</organism>
<feature type="region of interest" description="Disordered" evidence="1">
    <location>
        <begin position="129"/>
        <end position="171"/>
    </location>
</feature>
<name>A0A8K0E8S8_BRALA</name>
<dbReference type="EMBL" id="OV696698">
    <property type="protein sequence ID" value="CAH1243226.1"/>
    <property type="molecule type" value="Genomic_DNA"/>
</dbReference>
<evidence type="ECO:0000256" key="1">
    <source>
        <dbReference type="SAM" id="MobiDB-lite"/>
    </source>
</evidence>
<proteinExistence type="predicted"/>
<dbReference type="Proteomes" id="UP000838412">
    <property type="component" value="Chromosome 13"/>
</dbReference>
<evidence type="ECO:0000313" key="2">
    <source>
        <dbReference type="EMBL" id="CAH1243226.1"/>
    </source>
</evidence>
<dbReference type="OrthoDB" id="10018438at2759"/>
<dbReference type="AlphaFoldDB" id="A0A8K0E8S8"/>
<reference evidence="2" key="1">
    <citation type="submission" date="2022-01" db="EMBL/GenBank/DDBJ databases">
        <authorList>
            <person name="Braso-Vives M."/>
        </authorList>
    </citation>
    <scope>NUCLEOTIDE SEQUENCE</scope>
</reference>
<protein>
    <submittedName>
        <fullName evidence="2">Hypp7063 protein</fullName>
    </submittedName>
</protein>
<evidence type="ECO:0000313" key="3">
    <source>
        <dbReference type="Proteomes" id="UP000838412"/>
    </source>
</evidence>
<sequence length="171" mass="19552">MSTNRPGMSLTTDKEHEDPVNVFLEIASDDESSCSDLDDFARDFVGDMSDLEGRAADLRGQVKQIRGNGRKVRCEFDDLEAKVDSMLMEARRIKNGARQEIYLEKVLGHLSGDPLNDIPLEKFEDVPVFPTVSRQTTPPPRPPRPRGMLRRFFRRRSQRKIEPIPEQDIVV</sequence>
<gene>
    <name evidence="2" type="primary">Hypp7063</name>
    <name evidence="2" type="ORF">BLAG_LOCUS6290</name>
</gene>
<feature type="compositionally biased region" description="Basic residues" evidence="1">
    <location>
        <begin position="143"/>
        <end position="158"/>
    </location>
</feature>
<accession>A0A8K0E8S8</accession>
<keyword evidence="3" id="KW-1185">Reference proteome</keyword>